<reference evidence="1" key="1">
    <citation type="submission" date="2023-09" db="UniProtKB">
        <authorList>
            <consortium name="Ensembl"/>
        </authorList>
    </citation>
    <scope>IDENTIFICATION</scope>
</reference>
<organism evidence="1">
    <name type="scientific">Castor canadensis</name>
    <name type="common">American beaver</name>
    <dbReference type="NCBI Taxonomy" id="51338"/>
    <lineage>
        <taxon>Eukaryota</taxon>
        <taxon>Metazoa</taxon>
        <taxon>Chordata</taxon>
        <taxon>Craniata</taxon>
        <taxon>Vertebrata</taxon>
        <taxon>Euteleostomi</taxon>
        <taxon>Mammalia</taxon>
        <taxon>Eutheria</taxon>
        <taxon>Euarchontoglires</taxon>
        <taxon>Glires</taxon>
        <taxon>Rodentia</taxon>
        <taxon>Castorimorpha</taxon>
        <taxon>Castoridae</taxon>
        <taxon>Castor</taxon>
    </lineage>
</organism>
<proteinExistence type="predicted"/>
<evidence type="ECO:0000313" key="1">
    <source>
        <dbReference type="Ensembl" id="ENSCCNP00000006616.1"/>
    </source>
</evidence>
<name>A0A8C0W6H9_CASCN</name>
<protein>
    <submittedName>
        <fullName evidence="1">Uncharacterized protein</fullName>
    </submittedName>
</protein>
<dbReference type="AlphaFoldDB" id="A0A8C0W6H9"/>
<dbReference type="Ensembl" id="ENSCCNT00000008706.1">
    <property type="protein sequence ID" value="ENSCCNP00000006616.1"/>
    <property type="gene ID" value="ENSCCNG00000007009.1"/>
</dbReference>
<sequence>MPKKVGVKNKGKNQSKEPERLLSHLGFVAIDPTSYVTITIHVKPGSKQNSNGN</sequence>
<accession>A0A8C0W6H9</accession>